<dbReference type="PANTHER" id="PTHR30620:SF77">
    <property type="entry name" value="LYSOSOMAL BETA GLUCOSIDASE-LIKE"/>
    <property type="match status" value="1"/>
</dbReference>
<organism evidence="6 7">
    <name type="scientific">Sphingomonas glacialis</name>
    <dbReference type="NCBI Taxonomy" id="658225"/>
    <lineage>
        <taxon>Bacteria</taxon>
        <taxon>Pseudomonadati</taxon>
        <taxon>Pseudomonadota</taxon>
        <taxon>Alphaproteobacteria</taxon>
        <taxon>Sphingomonadales</taxon>
        <taxon>Sphingomonadaceae</taxon>
        <taxon>Sphingomonas</taxon>
    </lineage>
</organism>
<evidence type="ECO:0000259" key="5">
    <source>
        <dbReference type="Pfam" id="PF18559"/>
    </source>
</evidence>
<dbReference type="Pfam" id="PF00933">
    <property type="entry name" value="Glyco_hydro_3"/>
    <property type="match status" value="1"/>
</dbReference>
<dbReference type="SUPFAM" id="SSF52279">
    <property type="entry name" value="Beta-D-glucan exohydrolase, C-terminal domain"/>
    <property type="match status" value="1"/>
</dbReference>
<dbReference type="Gene3D" id="3.20.20.300">
    <property type="entry name" value="Glycoside hydrolase, family 3, N-terminal domain"/>
    <property type="match status" value="1"/>
</dbReference>
<dbReference type="InterPro" id="IPR036881">
    <property type="entry name" value="Glyco_hydro_3_C_sf"/>
</dbReference>
<gene>
    <name evidence="6" type="ORF">EAH76_14115</name>
</gene>
<feature type="signal peptide" evidence="2">
    <location>
        <begin position="1"/>
        <end position="22"/>
    </location>
</feature>
<dbReference type="Gene3D" id="2.60.120.430">
    <property type="entry name" value="Galactose-binding lectin"/>
    <property type="match status" value="1"/>
</dbReference>
<dbReference type="InterPro" id="IPR041443">
    <property type="entry name" value="Exop_C"/>
</dbReference>
<accession>A0A502FU47</accession>
<dbReference type="Gene3D" id="3.40.50.1700">
    <property type="entry name" value="Glycoside hydrolase family 3 C-terminal domain"/>
    <property type="match status" value="1"/>
</dbReference>
<evidence type="ECO:0000313" key="6">
    <source>
        <dbReference type="EMBL" id="TPG52974.1"/>
    </source>
</evidence>
<sequence length="836" mass="87084">MKREFAWGAAVAACLVASVSMAASPVAAPLAGPVVHPDLWPRVAWPVAPIAADEARITTLLAKMSVEEKIGQILQPDIDSITPDEVRRYHIGSVLNGGNSGPYKDDLAPAPKWLELADQFYAASVDRSQGGQGVPILWGIDAVHGHSNIVGATLFPQNIGLGATRDPALIERIGAATAAEIRTTGQEWTFAPTITVPQDYRWGRAYEGYSSNPDLVASYAGRMIVGLQGEPDGSRILAGPHVLASTKHFIADGGTFEGHDQGDARISETELRDVHGKPYVPALEAGVGTVMTSFSSWQGQKIGGSKGLVTDVLKGRMNFGGFVVTDWNAHAQIAGCSLDNCPQAINAGVDMYMAPDSWRGLYTSLLAQVKDGTVPMARLNDAVARILRVKLRLGLFEAGKPSSRPLAGDWSQLGAPAHRAVAREAVAKSLVLLKNQGVLPLKPSANILVAGDGADDVARQSGGWTLSWQGTGLTNANFPGATTLWGGIAAAVKAGGGQAELAPDGHYTRKPDAAIVVFGETAYAEFQGDIKSLQLRPELRAPLATMQRLKAAGIPVVAVMLTGRPLFVNPMLNAADGFVVAWLPGSEGAGVADRLFAAPAMAAPFTGKLPADWPLTAKPGGPTLYRFGYGLSGREPRGAWKPLSEKPGVVDAGTDGVFLKAGVATPGWSLQVGDASAATTVTSVPAQALAGRIKVTAIDYGVQEGARHFSLAGGGPQVIALRTSEPVDLSRESNGDVMLLATLRLDAPQGSDLTLGVTCGTGCSASRPLPTGALPVGEWRIVGIPLKCFAAASGDKGADVKAIDAPFVLSTSQPLELSLARVSLGMVADDVLACRP</sequence>
<dbReference type="InterPro" id="IPR051915">
    <property type="entry name" value="Cellulose_Degrad_GH3"/>
</dbReference>
<name>A0A502FU47_9SPHN</name>
<feature type="domain" description="Glycoside hydrolase family 3 N-terminal" evidence="3">
    <location>
        <begin position="66"/>
        <end position="389"/>
    </location>
</feature>
<dbReference type="AlphaFoldDB" id="A0A502FU47"/>
<reference evidence="6 7" key="1">
    <citation type="journal article" date="2019" name="Environ. Microbiol.">
        <title>Species interactions and distinct microbial communities in high Arctic permafrost affected cryosols are associated with the CH4 and CO2 gas fluxes.</title>
        <authorList>
            <person name="Altshuler I."/>
            <person name="Hamel J."/>
            <person name="Turney S."/>
            <person name="Magnuson E."/>
            <person name="Levesque R."/>
            <person name="Greer C."/>
            <person name="Whyte L.G."/>
        </authorList>
    </citation>
    <scope>NUCLEOTIDE SEQUENCE [LARGE SCALE GENOMIC DNA]</scope>
    <source>
        <strain evidence="6 7">E6.1</strain>
    </source>
</reference>
<dbReference type="GO" id="GO:0008422">
    <property type="term" value="F:beta-glucosidase activity"/>
    <property type="evidence" value="ECO:0007669"/>
    <property type="project" value="TreeGrafter"/>
</dbReference>
<keyword evidence="7" id="KW-1185">Reference proteome</keyword>
<dbReference type="InterPro" id="IPR036962">
    <property type="entry name" value="Glyco_hydro_3_N_sf"/>
</dbReference>
<dbReference type="RefSeq" id="WP_140850901.1">
    <property type="nucleotide sequence ID" value="NZ_RCZC01000003.1"/>
</dbReference>
<dbReference type="OrthoDB" id="9781691at2"/>
<feature type="domain" description="ExoP galactose-binding-like" evidence="5">
    <location>
        <begin position="668"/>
        <end position="824"/>
    </location>
</feature>
<keyword evidence="1 6" id="KW-0378">Hydrolase</keyword>
<dbReference type="Pfam" id="PF01915">
    <property type="entry name" value="Glyco_hydro_3_C"/>
    <property type="match status" value="1"/>
</dbReference>
<dbReference type="PANTHER" id="PTHR30620">
    <property type="entry name" value="PERIPLASMIC BETA-GLUCOSIDASE-RELATED"/>
    <property type="match status" value="1"/>
</dbReference>
<keyword evidence="2" id="KW-0732">Signal</keyword>
<proteinExistence type="predicted"/>
<evidence type="ECO:0000256" key="2">
    <source>
        <dbReference type="SAM" id="SignalP"/>
    </source>
</evidence>
<dbReference type="InterPro" id="IPR001764">
    <property type="entry name" value="Glyco_hydro_3_N"/>
</dbReference>
<dbReference type="Proteomes" id="UP000319931">
    <property type="component" value="Unassembled WGS sequence"/>
</dbReference>
<evidence type="ECO:0000259" key="4">
    <source>
        <dbReference type="Pfam" id="PF01915"/>
    </source>
</evidence>
<dbReference type="GO" id="GO:0009251">
    <property type="term" value="P:glucan catabolic process"/>
    <property type="evidence" value="ECO:0007669"/>
    <property type="project" value="TreeGrafter"/>
</dbReference>
<dbReference type="PRINTS" id="PR00133">
    <property type="entry name" value="GLHYDRLASE3"/>
</dbReference>
<dbReference type="InterPro" id="IPR002772">
    <property type="entry name" value="Glyco_hydro_3_C"/>
</dbReference>
<feature type="chain" id="PRO_5021329394" evidence="2">
    <location>
        <begin position="23"/>
        <end position="836"/>
    </location>
</feature>
<dbReference type="Pfam" id="PF18559">
    <property type="entry name" value="Exop_C"/>
    <property type="match status" value="1"/>
</dbReference>
<evidence type="ECO:0000256" key="1">
    <source>
        <dbReference type="ARBA" id="ARBA00022801"/>
    </source>
</evidence>
<evidence type="ECO:0000313" key="7">
    <source>
        <dbReference type="Proteomes" id="UP000319931"/>
    </source>
</evidence>
<feature type="domain" description="Glycoside hydrolase family 3 C-terminal" evidence="4">
    <location>
        <begin position="430"/>
        <end position="632"/>
    </location>
</feature>
<dbReference type="InterPro" id="IPR017853">
    <property type="entry name" value="GH"/>
</dbReference>
<comment type="caution">
    <text evidence="6">The sequence shown here is derived from an EMBL/GenBank/DDBJ whole genome shotgun (WGS) entry which is preliminary data.</text>
</comment>
<evidence type="ECO:0000259" key="3">
    <source>
        <dbReference type="Pfam" id="PF00933"/>
    </source>
</evidence>
<protein>
    <submittedName>
        <fullName evidence="6">Glycoside hydrolase family 3 protein</fullName>
    </submittedName>
</protein>
<dbReference type="EMBL" id="RCZC01000003">
    <property type="protein sequence ID" value="TPG52974.1"/>
    <property type="molecule type" value="Genomic_DNA"/>
</dbReference>
<dbReference type="SUPFAM" id="SSF51445">
    <property type="entry name" value="(Trans)glycosidases"/>
    <property type="match status" value="1"/>
</dbReference>